<comment type="subcellular location">
    <subcellularLocation>
        <location evidence="1">Membrane</location>
        <topology evidence="1">Single-pass type I membrane protein</topology>
    </subcellularLocation>
</comment>
<sequence>MVNDLVDTLIFYLRNLLLDSFLPVLQPAIDVGSTFEGWSSCEEDIIYRVLVPLKPPRGHAFHPELIDAGVGPARNFCIRVEPVCTCTDEQLAEKMLCFLHQPEEELRRNQEPSLCTGSYLDVHKTADWFHQLVKASWVLSPLSSQWRLTFLPSSRSCRFQLAKDKTKRLNIEMMFGVQQGFSDIFLSSESTEDIFTPSTMWLESYAVAEAAFFRHVARQAPHNSCHLKCLQVCARILVGTTFSTSTMKTVVMHLLTIFPMSRWHRRDLVPRLQDIMWFLRCCVENKRLDHFFFGNGNVPDEVVLPRALRTAEPLNLFQHLAQDPDAHAEALREFMDLQDR</sequence>
<evidence type="ECO:0000256" key="3">
    <source>
        <dbReference type="ARBA" id="ARBA00022692"/>
    </source>
</evidence>
<evidence type="ECO:0000313" key="9">
    <source>
        <dbReference type="Proteomes" id="UP000621168"/>
    </source>
</evidence>
<evidence type="ECO:0000256" key="4">
    <source>
        <dbReference type="ARBA" id="ARBA00022729"/>
    </source>
</evidence>
<dbReference type="SMART" id="SM01265">
    <property type="entry name" value="Mab-21"/>
    <property type="match status" value="1"/>
</dbReference>
<organism evidence="8 9">
    <name type="scientific">Corythaeola cristata</name>
    <name type="common">Great blue turaco</name>
    <dbReference type="NCBI Taxonomy" id="103954"/>
    <lineage>
        <taxon>Eukaryota</taxon>
        <taxon>Metazoa</taxon>
        <taxon>Chordata</taxon>
        <taxon>Craniata</taxon>
        <taxon>Vertebrata</taxon>
        <taxon>Euteleostomi</taxon>
        <taxon>Archelosauria</taxon>
        <taxon>Archosauria</taxon>
        <taxon>Dinosauria</taxon>
        <taxon>Saurischia</taxon>
        <taxon>Theropoda</taxon>
        <taxon>Coelurosauria</taxon>
        <taxon>Aves</taxon>
        <taxon>Neognathae</taxon>
        <taxon>Neoaves</taxon>
        <taxon>Otidimorphae</taxon>
        <taxon>Musophagiformes</taxon>
        <taxon>Musophagidae</taxon>
        <taxon>Corythaeola</taxon>
    </lineage>
</organism>
<gene>
    <name evidence="8" type="primary">Itpripl1_7</name>
    <name evidence="8" type="ORF">CORCRI_R00372</name>
</gene>
<accession>A0A851M7W0</accession>
<feature type="non-terminal residue" evidence="8">
    <location>
        <position position="1"/>
    </location>
</feature>
<dbReference type="PRINTS" id="PR02107">
    <property type="entry name" value="INOS145TPRIP"/>
</dbReference>
<keyword evidence="9" id="KW-1185">Reference proteome</keyword>
<evidence type="ECO:0000256" key="1">
    <source>
        <dbReference type="ARBA" id="ARBA00004479"/>
    </source>
</evidence>
<keyword evidence="4" id="KW-0732">Signal</keyword>
<evidence type="ECO:0000259" key="7">
    <source>
        <dbReference type="Pfam" id="PF20266"/>
    </source>
</evidence>
<evidence type="ECO:0000256" key="6">
    <source>
        <dbReference type="ARBA" id="ARBA00023136"/>
    </source>
</evidence>
<comment type="similarity">
    <text evidence="2">Belongs to the ITPRIP family.</text>
</comment>
<dbReference type="InterPro" id="IPR046906">
    <property type="entry name" value="Mab-21_HhH/H2TH-like"/>
</dbReference>
<dbReference type="Gene3D" id="1.10.1410.40">
    <property type="match status" value="1"/>
</dbReference>
<dbReference type="PANTHER" id="PTHR10656:SF40">
    <property type="entry name" value="INOSITOL 1,4,5-TRISPHOSPHATE RECEPTOR-INTERACTING PROTEIN-LIKE 1"/>
    <property type="match status" value="1"/>
</dbReference>
<dbReference type="InterPro" id="IPR024810">
    <property type="entry name" value="MAB21L/cGLR"/>
</dbReference>
<feature type="domain" description="Mab-21-like HhH/H2TH-like" evidence="7">
    <location>
        <begin position="241"/>
        <end position="297"/>
    </location>
</feature>
<evidence type="ECO:0000313" key="8">
    <source>
        <dbReference type="EMBL" id="NXC23032.1"/>
    </source>
</evidence>
<dbReference type="GO" id="GO:0016020">
    <property type="term" value="C:membrane"/>
    <property type="evidence" value="ECO:0007669"/>
    <property type="project" value="UniProtKB-SubCell"/>
</dbReference>
<comment type="caution">
    <text evidence="8">The sequence shown here is derived from an EMBL/GenBank/DDBJ whole genome shotgun (WGS) entry which is preliminary data.</text>
</comment>
<keyword evidence="5" id="KW-1133">Transmembrane helix</keyword>
<dbReference type="Proteomes" id="UP000621168">
    <property type="component" value="Unassembled WGS sequence"/>
</dbReference>
<evidence type="ECO:0000256" key="2">
    <source>
        <dbReference type="ARBA" id="ARBA00005554"/>
    </source>
</evidence>
<evidence type="ECO:0000256" key="5">
    <source>
        <dbReference type="ARBA" id="ARBA00022989"/>
    </source>
</evidence>
<dbReference type="Pfam" id="PF20266">
    <property type="entry name" value="Mab-21_C"/>
    <property type="match status" value="1"/>
</dbReference>
<dbReference type="PANTHER" id="PTHR10656">
    <property type="entry name" value="CELL FATE DETERMINING PROTEIN MAB21-RELATED"/>
    <property type="match status" value="1"/>
</dbReference>
<dbReference type="AlphaFoldDB" id="A0A851M7W0"/>
<feature type="non-terminal residue" evidence="8">
    <location>
        <position position="340"/>
    </location>
</feature>
<keyword evidence="6" id="KW-0472">Membrane</keyword>
<dbReference type="InterPro" id="IPR026250">
    <property type="entry name" value="ITPRIP-like"/>
</dbReference>
<protein>
    <submittedName>
        <fullName evidence="8">IPIL1 protein</fullName>
    </submittedName>
</protein>
<name>A0A851M7W0_CORCR</name>
<dbReference type="OrthoDB" id="9034619at2759"/>
<reference evidence="8" key="1">
    <citation type="submission" date="2019-09" db="EMBL/GenBank/DDBJ databases">
        <title>Bird 10,000 Genomes (B10K) Project - Family phase.</title>
        <authorList>
            <person name="Zhang G."/>
        </authorList>
    </citation>
    <scope>NUCLEOTIDE SEQUENCE</scope>
    <source>
        <strain evidence="8">B10K-CU-031-40</strain>
    </source>
</reference>
<keyword evidence="3" id="KW-0812">Transmembrane</keyword>
<dbReference type="EMBL" id="WBMX01024008">
    <property type="protein sequence ID" value="NXC23032.1"/>
    <property type="molecule type" value="Genomic_DNA"/>
</dbReference>
<proteinExistence type="inferred from homology"/>